<evidence type="ECO:0000256" key="2">
    <source>
        <dbReference type="ARBA" id="ARBA00023125"/>
    </source>
</evidence>
<keyword evidence="6" id="KW-1185">Reference proteome</keyword>
<evidence type="ECO:0000313" key="6">
    <source>
        <dbReference type="Proteomes" id="UP000292445"/>
    </source>
</evidence>
<gene>
    <name evidence="5" type="ORF">EV675_0962</name>
</gene>
<dbReference type="EMBL" id="SGXC01000001">
    <property type="protein sequence ID" value="RZS84941.1"/>
    <property type="molecule type" value="Genomic_DNA"/>
</dbReference>
<organism evidence="5 6">
    <name type="scientific">Pigmentiphaga kullae</name>
    <dbReference type="NCBI Taxonomy" id="151784"/>
    <lineage>
        <taxon>Bacteria</taxon>
        <taxon>Pseudomonadati</taxon>
        <taxon>Pseudomonadota</taxon>
        <taxon>Betaproteobacteria</taxon>
        <taxon>Burkholderiales</taxon>
        <taxon>Alcaligenaceae</taxon>
        <taxon>Pigmentiphaga</taxon>
    </lineage>
</organism>
<evidence type="ECO:0000259" key="4">
    <source>
        <dbReference type="PROSITE" id="PS50995"/>
    </source>
</evidence>
<keyword evidence="2" id="KW-0238">DNA-binding</keyword>
<dbReference type="PANTHER" id="PTHR35790">
    <property type="entry name" value="HTH-TYPE TRANSCRIPTIONAL REGULATOR PCHR"/>
    <property type="match status" value="1"/>
</dbReference>
<dbReference type="Pfam" id="PF12802">
    <property type="entry name" value="MarR_2"/>
    <property type="match status" value="1"/>
</dbReference>
<dbReference type="SMART" id="SM00347">
    <property type="entry name" value="HTH_MARR"/>
    <property type="match status" value="1"/>
</dbReference>
<dbReference type="OrthoDB" id="8906692at2"/>
<accession>A0A4Q7NIT4</accession>
<dbReference type="InterPro" id="IPR000835">
    <property type="entry name" value="HTH_MarR-typ"/>
</dbReference>
<keyword evidence="1" id="KW-0805">Transcription regulation</keyword>
<name>A0A4Q7NIT4_9BURK</name>
<dbReference type="RefSeq" id="WP_130356252.1">
    <property type="nucleotide sequence ID" value="NZ_SGXC01000001.1"/>
</dbReference>
<dbReference type="GO" id="GO:0003700">
    <property type="term" value="F:DNA-binding transcription factor activity"/>
    <property type="evidence" value="ECO:0007669"/>
    <property type="project" value="InterPro"/>
</dbReference>
<dbReference type="SUPFAM" id="SSF46785">
    <property type="entry name" value="Winged helix' DNA-binding domain"/>
    <property type="match status" value="1"/>
</dbReference>
<dbReference type="PANTHER" id="PTHR35790:SF4">
    <property type="entry name" value="HTH-TYPE TRANSCRIPTIONAL REGULATOR PCHR"/>
    <property type="match status" value="1"/>
</dbReference>
<reference evidence="5 6" key="1">
    <citation type="submission" date="2019-02" db="EMBL/GenBank/DDBJ databases">
        <title>Genomic Encyclopedia of Type Strains, Phase IV (KMG-IV): sequencing the most valuable type-strain genomes for metagenomic binning, comparative biology and taxonomic classification.</title>
        <authorList>
            <person name="Goeker M."/>
        </authorList>
    </citation>
    <scope>NUCLEOTIDE SEQUENCE [LARGE SCALE GENOMIC DNA]</scope>
    <source>
        <strain evidence="5 6">K24</strain>
    </source>
</reference>
<dbReference type="InterPro" id="IPR036390">
    <property type="entry name" value="WH_DNA-bd_sf"/>
</dbReference>
<keyword evidence="3" id="KW-0804">Transcription</keyword>
<proteinExistence type="predicted"/>
<evidence type="ECO:0000256" key="3">
    <source>
        <dbReference type="ARBA" id="ARBA00023163"/>
    </source>
</evidence>
<dbReference type="AlphaFoldDB" id="A0A4Q7NIT4"/>
<sequence length="166" mass="18965">MKKASTLELQHFLPYKLSRLLNDVSIGLQRTYTPSFGLNVSQWRMLAAAAQLEPTSVTELTDYSGMDKVTVSRALREMVDKKLMTRTLDENDRRRSTIELTEEGRRIYDEISPGAVEYERDLLKPLSADERKVLEALVDRLLSQAAILRQASSRTFPSRRRTASSE</sequence>
<dbReference type="Gene3D" id="1.10.10.10">
    <property type="entry name" value="Winged helix-like DNA-binding domain superfamily/Winged helix DNA-binding domain"/>
    <property type="match status" value="1"/>
</dbReference>
<feature type="domain" description="HTH marR-type" evidence="4">
    <location>
        <begin position="14"/>
        <end position="143"/>
    </location>
</feature>
<dbReference type="Proteomes" id="UP000292445">
    <property type="component" value="Unassembled WGS sequence"/>
</dbReference>
<dbReference type="PROSITE" id="PS50995">
    <property type="entry name" value="HTH_MARR_2"/>
    <property type="match status" value="1"/>
</dbReference>
<dbReference type="PRINTS" id="PR00598">
    <property type="entry name" value="HTHMARR"/>
</dbReference>
<comment type="caution">
    <text evidence="5">The sequence shown here is derived from an EMBL/GenBank/DDBJ whole genome shotgun (WGS) entry which is preliminary data.</text>
</comment>
<dbReference type="InterPro" id="IPR036388">
    <property type="entry name" value="WH-like_DNA-bd_sf"/>
</dbReference>
<dbReference type="InterPro" id="IPR052067">
    <property type="entry name" value="Metal_resp_HTH_trans_reg"/>
</dbReference>
<dbReference type="GO" id="GO:0003677">
    <property type="term" value="F:DNA binding"/>
    <property type="evidence" value="ECO:0007669"/>
    <property type="project" value="UniProtKB-KW"/>
</dbReference>
<protein>
    <submittedName>
        <fullName evidence="5">MarR family transcriptional regulator</fullName>
    </submittedName>
</protein>
<evidence type="ECO:0000313" key="5">
    <source>
        <dbReference type="EMBL" id="RZS84941.1"/>
    </source>
</evidence>
<evidence type="ECO:0000256" key="1">
    <source>
        <dbReference type="ARBA" id="ARBA00023015"/>
    </source>
</evidence>